<accession>A0ACB9JL27</accession>
<reference evidence="1 2" key="2">
    <citation type="journal article" date="2022" name="Mol. Ecol. Resour.">
        <title>The genomes of chicory, endive, great burdock and yacon provide insights into Asteraceae paleo-polyploidization history and plant inulin production.</title>
        <authorList>
            <person name="Fan W."/>
            <person name="Wang S."/>
            <person name="Wang H."/>
            <person name="Wang A."/>
            <person name="Jiang F."/>
            <person name="Liu H."/>
            <person name="Zhao H."/>
            <person name="Xu D."/>
            <person name="Zhang Y."/>
        </authorList>
    </citation>
    <scope>NUCLEOTIDE SEQUENCE [LARGE SCALE GENOMIC DNA]</scope>
    <source>
        <strain evidence="2">cv. Yunnan</strain>
        <tissue evidence="1">Leaves</tissue>
    </source>
</reference>
<proteinExistence type="predicted"/>
<evidence type="ECO:0000313" key="2">
    <source>
        <dbReference type="Proteomes" id="UP001056120"/>
    </source>
</evidence>
<organism evidence="1 2">
    <name type="scientific">Smallanthus sonchifolius</name>
    <dbReference type="NCBI Taxonomy" id="185202"/>
    <lineage>
        <taxon>Eukaryota</taxon>
        <taxon>Viridiplantae</taxon>
        <taxon>Streptophyta</taxon>
        <taxon>Embryophyta</taxon>
        <taxon>Tracheophyta</taxon>
        <taxon>Spermatophyta</taxon>
        <taxon>Magnoliopsida</taxon>
        <taxon>eudicotyledons</taxon>
        <taxon>Gunneridae</taxon>
        <taxon>Pentapetalae</taxon>
        <taxon>asterids</taxon>
        <taxon>campanulids</taxon>
        <taxon>Asterales</taxon>
        <taxon>Asteraceae</taxon>
        <taxon>Asteroideae</taxon>
        <taxon>Heliantheae alliance</taxon>
        <taxon>Millerieae</taxon>
        <taxon>Smallanthus</taxon>
    </lineage>
</organism>
<sequence length="103" mass="11802">MDDGIDTKLLRYEHDEEEDDLKQRIWNESKKIWRVALPSIISRVSAFGTVVVTQSFIGRVTDIDLADYALVQTLSVRFINGILECPVQPKRFVDNHLEPANTT</sequence>
<dbReference type="EMBL" id="CM042020">
    <property type="protein sequence ID" value="KAI3821184.1"/>
    <property type="molecule type" value="Genomic_DNA"/>
</dbReference>
<comment type="caution">
    <text evidence="1">The sequence shown here is derived from an EMBL/GenBank/DDBJ whole genome shotgun (WGS) entry which is preliminary data.</text>
</comment>
<evidence type="ECO:0000313" key="1">
    <source>
        <dbReference type="EMBL" id="KAI3821184.1"/>
    </source>
</evidence>
<protein>
    <submittedName>
        <fullName evidence="1">Uncharacterized protein</fullName>
    </submittedName>
</protein>
<reference evidence="2" key="1">
    <citation type="journal article" date="2022" name="Mol. Ecol. Resour.">
        <title>The genomes of chicory, endive, great burdock and yacon provide insights into Asteraceae palaeo-polyploidization history and plant inulin production.</title>
        <authorList>
            <person name="Fan W."/>
            <person name="Wang S."/>
            <person name="Wang H."/>
            <person name="Wang A."/>
            <person name="Jiang F."/>
            <person name="Liu H."/>
            <person name="Zhao H."/>
            <person name="Xu D."/>
            <person name="Zhang Y."/>
        </authorList>
    </citation>
    <scope>NUCLEOTIDE SEQUENCE [LARGE SCALE GENOMIC DNA]</scope>
    <source>
        <strain evidence="2">cv. Yunnan</strain>
    </source>
</reference>
<keyword evidence="2" id="KW-1185">Reference proteome</keyword>
<gene>
    <name evidence="1" type="ORF">L1987_08743</name>
</gene>
<dbReference type="Proteomes" id="UP001056120">
    <property type="component" value="Linkage Group LG03"/>
</dbReference>
<name>A0ACB9JL27_9ASTR</name>